<organism evidence="2 3">
    <name type="scientific">Amycolatopsis balhimycina DSM 5908</name>
    <dbReference type="NCBI Taxonomy" id="1081091"/>
    <lineage>
        <taxon>Bacteria</taxon>
        <taxon>Bacillati</taxon>
        <taxon>Actinomycetota</taxon>
        <taxon>Actinomycetes</taxon>
        <taxon>Pseudonocardiales</taxon>
        <taxon>Pseudonocardiaceae</taxon>
        <taxon>Amycolatopsis</taxon>
    </lineage>
</organism>
<evidence type="ECO:0000313" key="2">
    <source>
        <dbReference type="EMBL" id="RSM37037.1"/>
    </source>
</evidence>
<name>A0A428W1X7_AMYBA</name>
<keyword evidence="1" id="KW-0812">Transmembrane</keyword>
<gene>
    <name evidence="2" type="ORF">DMA12_38165</name>
</gene>
<keyword evidence="3" id="KW-1185">Reference proteome</keyword>
<dbReference type="Proteomes" id="UP000286716">
    <property type="component" value="Unassembled WGS sequence"/>
</dbReference>
<evidence type="ECO:0000313" key="3">
    <source>
        <dbReference type="Proteomes" id="UP000286716"/>
    </source>
</evidence>
<accession>A0A428W1X7</accession>
<evidence type="ECO:0000256" key="1">
    <source>
        <dbReference type="SAM" id="Phobius"/>
    </source>
</evidence>
<keyword evidence="1" id="KW-1133">Transmembrane helix</keyword>
<feature type="transmembrane region" description="Helical" evidence="1">
    <location>
        <begin position="24"/>
        <end position="43"/>
    </location>
</feature>
<keyword evidence="1" id="KW-0472">Membrane</keyword>
<dbReference type="AlphaFoldDB" id="A0A428W1X7"/>
<protein>
    <submittedName>
        <fullName evidence="2">Uncharacterized protein</fullName>
    </submittedName>
</protein>
<reference evidence="2 3" key="1">
    <citation type="submission" date="2018-05" db="EMBL/GenBank/DDBJ databases">
        <title>Evolution of GPA BGCs.</title>
        <authorList>
            <person name="Waglechner N."/>
            <person name="Wright G.D."/>
        </authorList>
    </citation>
    <scope>NUCLEOTIDE SEQUENCE [LARGE SCALE GENOMIC DNA]</scope>
    <source>
        <strain evidence="2 3">DSM 5908</strain>
    </source>
</reference>
<proteinExistence type="predicted"/>
<sequence length="80" mass="8477">MSAVAPSSGFESVPVVRRPRWRKIAAQALVVTVVVLGLWSVTARGMVQYGPDRPGTANAFARVTSCDRLGPLSRGGAGFY</sequence>
<dbReference type="EMBL" id="QHHU01000075">
    <property type="protein sequence ID" value="RSM37037.1"/>
    <property type="molecule type" value="Genomic_DNA"/>
</dbReference>
<comment type="caution">
    <text evidence="2">The sequence shown here is derived from an EMBL/GenBank/DDBJ whole genome shotgun (WGS) entry which is preliminary data.</text>
</comment>
<dbReference type="Pfam" id="PF19873">
    <property type="entry name" value="DUF6346"/>
    <property type="match status" value="1"/>
</dbReference>
<dbReference type="InterPro" id="IPR045927">
    <property type="entry name" value="DUF6346"/>
</dbReference>